<dbReference type="Gene3D" id="3.30.300.20">
    <property type="match status" value="1"/>
</dbReference>
<evidence type="ECO:0000313" key="1">
    <source>
        <dbReference type="EMBL" id="MEB4795827.1"/>
    </source>
</evidence>
<dbReference type="InterPro" id="IPR015946">
    <property type="entry name" value="KH_dom-like_a/b"/>
</dbReference>
<organism evidence="1 2">
    <name type="scientific">Paenibacillus chondroitinus</name>
    <dbReference type="NCBI Taxonomy" id="59842"/>
    <lineage>
        <taxon>Bacteria</taxon>
        <taxon>Bacillati</taxon>
        <taxon>Bacillota</taxon>
        <taxon>Bacilli</taxon>
        <taxon>Bacillales</taxon>
        <taxon>Paenibacillaceae</taxon>
        <taxon>Paenibacillus</taxon>
    </lineage>
</organism>
<protein>
    <submittedName>
        <fullName evidence="1">OsmC family protein</fullName>
    </submittedName>
</protein>
<dbReference type="Pfam" id="PF02566">
    <property type="entry name" value="OsmC"/>
    <property type="match status" value="1"/>
</dbReference>
<dbReference type="Proteomes" id="UP001355653">
    <property type="component" value="Unassembled WGS sequence"/>
</dbReference>
<reference evidence="1 2" key="1">
    <citation type="submission" date="2023-03" db="EMBL/GenBank/DDBJ databases">
        <title>Bacillus Genome Sequencing.</title>
        <authorList>
            <person name="Dunlap C."/>
        </authorList>
    </citation>
    <scope>NUCLEOTIDE SEQUENCE [LARGE SCALE GENOMIC DNA]</scope>
    <source>
        <strain evidence="1 2">NRS-1351</strain>
    </source>
</reference>
<sequence>MVISTSGSETYITEIFNGTSKIHSDVTEEKGGSGKYFRPHDLIESAYASCLNITTRMILDSMNVSYDGIIVKVELDRSNEVKTIFKYQIDISGSIDKETKEVVLRKVMNCPVKKTLSKQLEFINEAVLSEQRI</sequence>
<dbReference type="SUPFAM" id="SSF82784">
    <property type="entry name" value="OsmC-like"/>
    <property type="match status" value="1"/>
</dbReference>
<keyword evidence="2" id="KW-1185">Reference proteome</keyword>
<name>A0ABU6DG47_9BACL</name>
<comment type="caution">
    <text evidence="1">The sequence shown here is derived from an EMBL/GenBank/DDBJ whole genome shotgun (WGS) entry which is preliminary data.</text>
</comment>
<dbReference type="EMBL" id="JAROBY010000030">
    <property type="protein sequence ID" value="MEB4795827.1"/>
    <property type="molecule type" value="Genomic_DNA"/>
</dbReference>
<gene>
    <name evidence="1" type="ORF">P5G65_18160</name>
</gene>
<evidence type="ECO:0000313" key="2">
    <source>
        <dbReference type="Proteomes" id="UP001355653"/>
    </source>
</evidence>
<dbReference type="PANTHER" id="PTHR39624:SF2">
    <property type="entry name" value="OSMC-LIKE PROTEIN"/>
    <property type="match status" value="1"/>
</dbReference>
<dbReference type="InterPro" id="IPR036102">
    <property type="entry name" value="OsmC/Ohrsf"/>
</dbReference>
<proteinExistence type="predicted"/>
<dbReference type="RefSeq" id="WP_127457981.1">
    <property type="nucleotide sequence ID" value="NZ_JAROBY010000030.1"/>
</dbReference>
<accession>A0ABU6DG47</accession>
<dbReference type="InterPro" id="IPR003718">
    <property type="entry name" value="OsmC/Ohr_fam"/>
</dbReference>
<dbReference type="PANTHER" id="PTHR39624">
    <property type="entry name" value="PROTEIN INVOLVED IN RIMO-MEDIATED BETA-METHYLTHIOLATION OF RIBOSOMAL PROTEIN S12 YCAO"/>
    <property type="match status" value="1"/>
</dbReference>